<comment type="caution">
    <text evidence="1">The sequence shown here is derived from an EMBL/GenBank/DDBJ whole genome shotgun (WGS) entry which is preliminary data.</text>
</comment>
<gene>
    <name evidence="1" type="ORF">C2G38_2205560</name>
</gene>
<name>A0A397UME8_9GLOM</name>
<dbReference type="Proteomes" id="UP000266673">
    <property type="component" value="Unassembled WGS sequence"/>
</dbReference>
<dbReference type="EMBL" id="QKWP01001225">
    <property type="protein sequence ID" value="RIB10651.1"/>
    <property type="molecule type" value="Genomic_DNA"/>
</dbReference>
<sequence>MSNQRALFNKIYKQLIYALPEKSYPVSVPMPIIYSWEKCYHQTYKLYKIAQNQKDHVKILAYSYHLGSLVLACSNQTKIHINPKSKKAWVRTYHLFKTVEYNKIYQVQKLKLKYIYYLDKETFRKIIKIFLENS</sequence>
<keyword evidence="2" id="KW-1185">Reference proteome</keyword>
<dbReference type="OrthoDB" id="10363536at2759"/>
<evidence type="ECO:0000313" key="1">
    <source>
        <dbReference type="EMBL" id="RIB10651.1"/>
    </source>
</evidence>
<evidence type="ECO:0000313" key="2">
    <source>
        <dbReference type="Proteomes" id="UP000266673"/>
    </source>
</evidence>
<protein>
    <submittedName>
        <fullName evidence="1">Uncharacterized protein</fullName>
    </submittedName>
</protein>
<dbReference type="AlphaFoldDB" id="A0A397UME8"/>
<reference evidence="1 2" key="1">
    <citation type="submission" date="2018-06" db="EMBL/GenBank/DDBJ databases">
        <title>Comparative genomics reveals the genomic features of Rhizophagus irregularis, R. cerebriforme, R. diaphanum and Gigaspora rosea, and their symbiotic lifestyle signature.</title>
        <authorList>
            <person name="Morin E."/>
            <person name="San Clemente H."/>
            <person name="Chen E.C.H."/>
            <person name="De La Providencia I."/>
            <person name="Hainaut M."/>
            <person name="Kuo A."/>
            <person name="Kohler A."/>
            <person name="Murat C."/>
            <person name="Tang N."/>
            <person name="Roy S."/>
            <person name="Loubradou J."/>
            <person name="Henrissat B."/>
            <person name="Grigoriev I.V."/>
            <person name="Corradi N."/>
            <person name="Roux C."/>
            <person name="Martin F.M."/>
        </authorList>
    </citation>
    <scope>NUCLEOTIDE SEQUENCE [LARGE SCALE GENOMIC DNA]</scope>
    <source>
        <strain evidence="1 2">DAOM 194757</strain>
    </source>
</reference>
<accession>A0A397UME8</accession>
<proteinExistence type="predicted"/>
<organism evidence="1 2">
    <name type="scientific">Gigaspora rosea</name>
    <dbReference type="NCBI Taxonomy" id="44941"/>
    <lineage>
        <taxon>Eukaryota</taxon>
        <taxon>Fungi</taxon>
        <taxon>Fungi incertae sedis</taxon>
        <taxon>Mucoromycota</taxon>
        <taxon>Glomeromycotina</taxon>
        <taxon>Glomeromycetes</taxon>
        <taxon>Diversisporales</taxon>
        <taxon>Gigasporaceae</taxon>
        <taxon>Gigaspora</taxon>
    </lineage>
</organism>